<keyword evidence="3" id="KW-1185">Reference proteome</keyword>
<reference evidence="1 3" key="1">
    <citation type="journal article" date="2019" name="Sci. Rep.">
        <title>Orb-weaving spider Araneus ventricosus genome elucidates the spidroin gene catalogue.</title>
        <authorList>
            <person name="Kono N."/>
            <person name="Nakamura H."/>
            <person name="Ohtoshi R."/>
            <person name="Moran D.A.P."/>
            <person name="Shinohara A."/>
            <person name="Yoshida Y."/>
            <person name="Fujiwara M."/>
            <person name="Mori M."/>
            <person name="Tomita M."/>
            <person name="Arakawa K."/>
        </authorList>
    </citation>
    <scope>NUCLEOTIDE SEQUENCE [LARGE SCALE GENOMIC DNA]</scope>
</reference>
<proteinExistence type="predicted"/>
<protein>
    <submittedName>
        <fullName evidence="1">Uncharacterized protein</fullName>
    </submittedName>
</protein>
<dbReference type="EMBL" id="BGPR01275340">
    <property type="protein sequence ID" value="GBN09639.1"/>
    <property type="molecule type" value="Genomic_DNA"/>
</dbReference>
<evidence type="ECO:0000313" key="1">
    <source>
        <dbReference type="EMBL" id="GBN08669.1"/>
    </source>
</evidence>
<organism evidence="1 3">
    <name type="scientific">Araneus ventricosus</name>
    <name type="common">Orbweaver spider</name>
    <name type="synonym">Epeira ventricosa</name>
    <dbReference type="NCBI Taxonomy" id="182803"/>
    <lineage>
        <taxon>Eukaryota</taxon>
        <taxon>Metazoa</taxon>
        <taxon>Ecdysozoa</taxon>
        <taxon>Arthropoda</taxon>
        <taxon>Chelicerata</taxon>
        <taxon>Arachnida</taxon>
        <taxon>Araneae</taxon>
        <taxon>Araneomorphae</taxon>
        <taxon>Entelegynae</taxon>
        <taxon>Araneoidea</taxon>
        <taxon>Araneidae</taxon>
        <taxon>Araneus</taxon>
    </lineage>
</organism>
<evidence type="ECO:0000313" key="3">
    <source>
        <dbReference type="Proteomes" id="UP000499080"/>
    </source>
</evidence>
<comment type="caution">
    <text evidence="1">The sequence shown here is derived from an EMBL/GenBank/DDBJ whole genome shotgun (WGS) entry which is preliminary data.</text>
</comment>
<sequence>MLVNYIMRTYDPVWFTIKRYPFSGKLGKQLTNCEKLPIINFEALELDEININKTDLIEDQMYLLDIVRASLTGHCASDLAIRDPGPLSHSRWLTCAKACLTLVHFPNKLYKQTQNATS</sequence>
<dbReference type="PANTHER" id="PTHR46409">
    <property type="entry name" value="HTH PSQ-TYPE DOMAIN-CONTAINING PROTEIN"/>
    <property type="match status" value="1"/>
</dbReference>
<name>A0A4Y2L2M2_ARAVE</name>
<accession>A0A4Y2L2M2</accession>
<evidence type="ECO:0000313" key="2">
    <source>
        <dbReference type="EMBL" id="GBN09639.1"/>
    </source>
</evidence>
<dbReference type="PANTHER" id="PTHR46409:SF1">
    <property type="entry name" value="HTH PSQ-TYPE DOMAIN-CONTAINING PROTEIN"/>
    <property type="match status" value="1"/>
</dbReference>
<dbReference type="EMBL" id="BGPR01274962">
    <property type="protein sequence ID" value="GBN08669.1"/>
    <property type="molecule type" value="Genomic_DNA"/>
</dbReference>
<dbReference type="OrthoDB" id="6617942at2759"/>
<dbReference type="Proteomes" id="UP000499080">
    <property type="component" value="Unassembled WGS sequence"/>
</dbReference>
<dbReference type="AlphaFoldDB" id="A0A4Y2L2M2"/>
<gene>
    <name evidence="1" type="ORF">AVEN_121241_1</name>
    <name evidence="2" type="ORF">AVEN_148575_1</name>
</gene>